<feature type="compositionally biased region" description="Basic residues" evidence="6">
    <location>
        <begin position="229"/>
        <end position="239"/>
    </location>
</feature>
<feature type="compositionally biased region" description="Acidic residues" evidence="6">
    <location>
        <begin position="117"/>
        <end position="134"/>
    </location>
</feature>
<dbReference type="InParanoid" id="B4IXE1"/>
<dbReference type="GO" id="GO:0019843">
    <property type="term" value="F:rRNA binding"/>
    <property type="evidence" value="ECO:0007669"/>
    <property type="project" value="TreeGrafter"/>
</dbReference>
<comment type="similarity">
    <text evidence="2">Belongs to the RRP17 family.</text>
</comment>
<dbReference type="Pfam" id="PF09805">
    <property type="entry name" value="Nop25"/>
    <property type="match status" value="1"/>
</dbReference>
<keyword evidence="8" id="KW-1185">Reference proteome</keyword>
<dbReference type="GO" id="GO:0005730">
    <property type="term" value="C:nucleolus"/>
    <property type="evidence" value="ECO:0007669"/>
    <property type="project" value="UniProtKB-SubCell"/>
</dbReference>
<dbReference type="GO" id="GO:0008284">
    <property type="term" value="P:positive regulation of cell population proliferation"/>
    <property type="evidence" value="ECO:0007669"/>
    <property type="project" value="EnsemblMetazoa"/>
</dbReference>
<dbReference type="KEGG" id="dgr:6558132"/>
<evidence type="ECO:0000256" key="6">
    <source>
        <dbReference type="SAM" id="MobiDB-lite"/>
    </source>
</evidence>
<proteinExistence type="inferred from homology"/>
<name>B4IXE1_DROGR</name>
<reference evidence="7 8" key="1">
    <citation type="journal article" date="2007" name="Nature">
        <title>Evolution of genes and genomes on the Drosophila phylogeny.</title>
        <authorList>
            <consortium name="Drosophila 12 Genomes Consortium"/>
            <person name="Clark A.G."/>
            <person name="Eisen M.B."/>
            <person name="Smith D.R."/>
            <person name="Bergman C.M."/>
            <person name="Oliver B."/>
            <person name="Markow T.A."/>
            <person name="Kaufman T.C."/>
            <person name="Kellis M."/>
            <person name="Gelbart W."/>
            <person name="Iyer V.N."/>
            <person name="Pollard D.A."/>
            <person name="Sackton T.B."/>
            <person name="Larracuente A.M."/>
            <person name="Singh N.D."/>
            <person name="Abad J.P."/>
            <person name="Abt D.N."/>
            <person name="Adryan B."/>
            <person name="Aguade M."/>
            <person name="Akashi H."/>
            <person name="Anderson W.W."/>
            <person name="Aquadro C.F."/>
            <person name="Ardell D.H."/>
            <person name="Arguello R."/>
            <person name="Artieri C.G."/>
            <person name="Barbash D.A."/>
            <person name="Barker D."/>
            <person name="Barsanti P."/>
            <person name="Batterham P."/>
            <person name="Batzoglou S."/>
            <person name="Begun D."/>
            <person name="Bhutkar A."/>
            <person name="Blanco E."/>
            <person name="Bosak S.A."/>
            <person name="Bradley R.K."/>
            <person name="Brand A.D."/>
            <person name="Brent M.R."/>
            <person name="Brooks A.N."/>
            <person name="Brown R.H."/>
            <person name="Butlin R.K."/>
            <person name="Caggese C."/>
            <person name="Calvi B.R."/>
            <person name="Bernardo de Carvalho A."/>
            <person name="Caspi A."/>
            <person name="Castrezana S."/>
            <person name="Celniker S.E."/>
            <person name="Chang J.L."/>
            <person name="Chapple C."/>
            <person name="Chatterji S."/>
            <person name="Chinwalla A."/>
            <person name="Civetta A."/>
            <person name="Clifton S.W."/>
            <person name="Comeron J.M."/>
            <person name="Costello J.C."/>
            <person name="Coyne J.A."/>
            <person name="Daub J."/>
            <person name="David R.G."/>
            <person name="Delcher A.L."/>
            <person name="Delehaunty K."/>
            <person name="Do C.B."/>
            <person name="Ebling H."/>
            <person name="Edwards K."/>
            <person name="Eickbush T."/>
            <person name="Evans J.D."/>
            <person name="Filipski A."/>
            <person name="Findeiss S."/>
            <person name="Freyhult E."/>
            <person name="Fulton L."/>
            <person name="Fulton R."/>
            <person name="Garcia A.C."/>
            <person name="Gardiner A."/>
            <person name="Garfield D.A."/>
            <person name="Garvin B.E."/>
            <person name="Gibson G."/>
            <person name="Gilbert D."/>
            <person name="Gnerre S."/>
            <person name="Godfrey J."/>
            <person name="Good R."/>
            <person name="Gotea V."/>
            <person name="Gravely B."/>
            <person name="Greenberg A.J."/>
            <person name="Griffiths-Jones S."/>
            <person name="Gross S."/>
            <person name="Guigo R."/>
            <person name="Gustafson E.A."/>
            <person name="Haerty W."/>
            <person name="Hahn M.W."/>
            <person name="Halligan D.L."/>
            <person name="Halpern A.L."/>
            <person name="Halter G.M."/>
            <person name="Han M.V."/>
            <person name="Heger A."/>
            <person name="Hillier L."/>
            <person name="Hinrichs A.S."/>
            <person name="Holmes I."/>
            <person name="Hoskins R.A."/>
            <person name="Hubisz M.J."/>
            <person name="Hultmark D."/>
            <person name="Huntley M.A."/>
            <person name="Jaffe D.B."/>
            <person name="Jagadeeshan S."/>
            <person name="Jeck W.R."/>
            <person name="Johnson J."/>
            <person name="Jones C.D."/>
            <person name="Jordan W.C."/>
            <person name="Karpen G.H."/>
            <person name="Kataoka E."/>
            <person name="Keightley P.D."/>
            <person name="Kheradpour P."/>
            <person name="Kirkness E.F."/>
            <person name="Koerich L.B."/>
            <person name="Kristiansen K."/>
            <person name="Kudrna D."/>
            <person name="Kulathinal R.J."/>
            <person name="Kumar S."/>
            <person name="Kwok R."/>
            <person name="Lander E."/>
            <person name="Langley C.H."/>
            <person name="Lapoint R."/>
            <person name="Lazzaro B.P."/>
            <person name="Lee S.J."/>
            <person name="Levesque L."/>
            <person name="Li R."/>
            <person name="Lin C.F."/>
            <person name="Lin M.F."/>
            <person name="Lindblad-Toh K."/>
            <person name="Llopart A."/>
            <person name="Long M."/>
            <person name="Low L."/>
            <person name="Lozovsky E."/>
            <person name="Lu J."/>
            <person name="Luo M."/>
            <person name="Machado C.A."/>
            <person name="Makalowski W."/>
            <person name="Marzo M."/>
            <person name="Matsuda M."/>
            <person name="Matzkin L."/>
            <person name="McAllister B."/>
            <person name="McBride C.S."/>
            <person name="McKernan B."/>
            <person name="McKernan K."/>
            <person name="Mendez-Lago M."/>
            <person name="Minx P."/>
            <person name="Mollenhauer M.U."/>
            <person name="Montooth K."/>
            <person name="Mount S.M."/>
            <person name="Mu X."/>
            <person name="Myers E."/>
            <person name="Negre B."/>
            <person name="Newfeld S."/>
            <person name="Nielsen R."/>
            <person name="Noor M.A."/>
            <person name="O'Grady P."/>
            <person name="Pachter L."/>
            <person name="Papaceit M."/>
            <person name="Parisi M.J."/>
            <person name="Parisi M."/>
            <person name="Parts L."/>
            <person name="Pedersen J.S."/>
            <person name="Pesole G."/>
            <person name="Phillippy A.M."/>
            <person name="Ponting C.P."/>
            <person name="Pop M."/>
            <person name="Porcelli D."/>
            <person name="Powell J.R."/>
            <person name="Prohaska S."/>
            <person name="Pruitt K."/>
            <person name="Puig M."/>
            <person name="Quesneville H."/>
            <person name="Ram K.R."/>
            <person name="Rand D."/>
            <person name="Rasmussen M.D."/>
            <person name="Reed L.K."/>
            <person name="Reenan R."/>
            <person name="Reily A."/>
            <person name="Remington K.A."/>
            <person name="Rieger T.T."/>
            <person name="Ritchie M.G."/>
            <person name="Robin C."/>
            <person name="Rogers Y.H."/>
            <person name="Rohde C."/>
            <person name="Rozas J."/>
            <person name="Rubenfield M.J."/>
            <person name="Ruiz A."/>
            <person name="Russo S."/>
            <person name="Salzberg S.L."/>
            <person name="Sanchez-Gracia A."/>
            <person name="Saranga D.J."/>
            <person name="Sato H."/>
            <person name="Schaeffer S.W."/>
            <person name="Schatz M.C."/>
            <person name="Schlenke T."/>
            <person name="Schwartz R."/>
            <person name="Segarra C."/>
            <person name="Singh R.S."/>
            <person name="Sirot L."/>
            <person name="Sirota M."/>
            <person name="Sisneros N.B."/>
            <person name="Smith C.D."/>
            <person name="Smith T.F."/>
            <person name="Spieth J."/>
            <person name="Stage D.E."/>
            <person name="Stark A."/>
            <person name="Stephan W."/>
            <person name="Strausberg R.L."/>
            <person name="Strempel S."/>
            <person name="Sturgill D."/>
            <person name="Sutton G."/>
            <person name="Sutton G.G."/>
            <person name="Tao W."/>
            <person name="Teichmann S."/>
            <person name="Tobari Y.N."/>
            <person name="Tomimura Y."/>
            <person name="Tsolas J.M."/>
            <person name="Valente V.L."/>
            <person name="Venter E."/>
            <person name="Venter J.C."/>
            <person name="Vicario S."/>
            <person name="Vieira F.G."/>
            <person name="Vilella A.J."/>
            <person name="Villasante A."/>
            <person name="Walenz B."/>
            <person name="Wang J."/>
            <person name="Wasserman M."/>
            <person name="Watts T."/>
            <person name="Wilson D."/>
            <person name="Wilson R.K."/>
            <person name="Wing R.A."/>
            <person name="Wolfner M.F."/>
            <person name="Wong A."/>
            <person name="Wong G.K."/>
            <person name="Wu C.I."/>
            <person name="Wu G."/>
            <person name="Yamamoto D."/>
            <person name="Yang H.P."/>
            <person name="Yang S.P."/>
            <person name="Yorke J.A."/>
            <person name="Yoshida K."/>
            <person name="Zdobnov E."/>
            <person name="Zhang P."/>
            <person name="Zhang Y."/>
            <person name="Zimin A.V."/>
            <person name="Baldwin J."/>
            <person name="Abdouelleil A."/>
            <person name="Abdulkadir J."/>
            <person name="Abebe A."/>
            <person name="Abera B."/>
            <person name="Abreu J."/>
            <person name="Acer S.C."/>
            <person name="Aftuck L."/>
            <person name="Alexander A."/>
            <person name="An P."/>
            <person name="Anderson E."/>
            <person name="Anderson S."/>
            <person name="Arachi H."/>
            <person name="Azer M."/>
            <person name="Bachantsang P."/>
            <person name="Barry A."/>
            <person name="Bayul T."/>
            <person name="Berlin A."/>
            <person name="Bessette D."/>
            <person name="Bloom T."/>
            <person name="Blye J."/>
            <person name="Boguslavskiy L."/>
            <person name="Bonnet C."/>
            <person name="Boukhgalter B."/>
            <person name="Bourzgui I."/>
            <person name="Brown A."/>
            <person name="Cahill P."/>
            <person name="Channer S."/>
            <person name="Cheshatsang Y."/>
            <person name="Chuda L."/>
            <person name="Citroen M."/>
            <person name="Collymore A."/>
            <person name="Cooke P."/>
            <person name="Costello M."/>
            <person name="D'Aco K."/>
            <person name="Daza R."/>
            <person name="De Haan G."/>
            <person name="DeGray S."/>
            <person name="DeMaso C."/>
            <person name="Dhargay N."/>
            <person name="Dooley K."/>
            <person name="Dooley E."/>
            <person name="Doricent M."/>
            <person name="Dorje P."/>
            <person name="Dorjee K."/>
            <person name="Dupes A."/>
            <person name="Elong R."/>
            <person name="Falk J."/>
            <person name="Farina A."/>
            <person name="Faro S."/>
            <person name="Ferguson D."/>
            <person name="Fisher S."/>
            <person name="Foley C.D."/>
            <person name="Franke A."/>
            <person name="Friedrich D."/>
            <person name="Gadbois L."/>
            <person name="Gearin G."/>
            <person name="Gearin C.R."/>
            <person name="Giannoukos G."/>
            <person name="Goode T."/>
            <person name="Graham J."/>
            <person name="Grandbois E."/>
            <person name="Grewal S."/>
            <person name="Gyaltsen K."/>
            <person name="Hafez N."/>
            <person name="Hagos B."/>
            <person name="Hall J."/>
            <person name="Henson C."/>
            <person name="Hollinger A."/>
            <person name="Honan T."/>
            <person name="Huard M.D."/>
            <person name="Hughes L."/>
            <person name="Hurhula B."/>
            <person name="Husby M.E."/>
            <person name="Kamat A."/>
            <person name="Kanga B."/>
            <person name="Kashin S."/>
            <person name="Khazanovich D."/>
            <person name="Kisner P."/>
            <person name="Lance K."/>
            <person name="Lara M."/>
            <person name="Lee W."/>
            <person name="Lennon N."/>
            <person name="Letendre F."/>
            <person name="LeVine R."/>
            <person name="Lipovsky A."/>
            <person name="Liu X."/>
            <person name="Liu J."/>
            <person name="Liu S."/>
            <person name="Lokyitsang T."/>
            <person name="Lokyitsang Y."/>
            <person name="Lubonja R."/>
            <person name="Lui A."/>
            <person name="MacDonald P."/>
            <person name="Magnisalis V."/>
            <person name="Maru K."/>
            <person name="Matthews C."/>
            <person name="McCusker W."/>
            <person name="McDonough S."/>
            <person name="Mehta T."/>
            <person name="Meldrim J."/>
            <person name="Meneus L."/>
            <person name="Mihai O."/>
            <person name="Mihalev A."/>
            <person name="Mihova T."/>
            <person name="Mittelman R."/>
            <person name="Mlenga V."/>
            <person name="Montmayeur A."/>
            <person name="Mulrain L."/>
            <person name="Navidi A."/>
            <person name="Naylor J."/>
            <person name="Negash T."/>
            <person name="Nguyen T."/>
            <person name="Nguyen N."/>
            <person name="Nicol R."/>
            <person name="Norbu C."/>
            <person name="Norbu N."/>
            <person name="Novod N."/>
            <person name="O'Neill B."/>
            <person name="Osman S."/>
            <person name="Markiewicz E."/>
            <person name="Oyono O.L."/>
            <person name="Patti C."/>
            <person name="Phunkhang P."/>
            <person name="Pierre F."/>
            <person name="Priest M."/>
            <person name="Raghuraman S."/>
            <person name="Rege F."/>
            <person name="Reyes R."/>
            <person name="Rise C."/>
            <person name="Rogov P."/>
            <person name="Ross K."/>
            <person name="Ryan E."/>
            <person name="Settipalli S."/>
            <person name="Shea T."/>
            <person name="Sherpa N."/>
            <person name="Shi L."/>
            <person name="Shih D."/>
            <person name="Sparrow T."/>
            <person name="Spaulding J."/>
            <person name="Stalker J."/>
            <person name="Stange-Thomann N."/>
            <person name="Stavropoulos S."/>
            <person name="Stone C."/>
            <person name="Strader C."/>
            <person name="Tesfaye S."/>
            <person name="Thomson T."/>
            <person name="Thoulutsang Y."/>
            <person name="Thoulutsang D."/>
            <person name="Topham K."/>
            <person name="Topping I."/>
            <person name="Tsamla T."/>
            <person name="Vassiliev H."/>
            <person name="Vo A."/>
            <person name="Wangchuk T."/>
            <person name="Wangdi T."/>
            <person name="Weiand M."/>
            <person name="Wilkinson J."/>
            <person name="Wilson A."/>
            <person name="Yadav S."/>
            <person name="Young G."/>
            <person name="Yu Q."/>
            <person name="Zembek L."/>
            <person name="Zhong D."/>
            <person name="Zimmer A."/>
            <person name="Zwirko Z."/>
            <person name="Jaffe D.B."/>
            <person name="Alvarez P."/>
            <person name="Brockman W."/>
            <person name="Butler J."/>
            <person name="Chin C."/>
            <person name="Gnerre S."/>
            <person name="Grabherr M."/>
            <person name="Kleber M."/>
            <person name="Mauceli E."/>
            <person name="MacCallum I."/>
        </authorList>
    </citation>
    <scope>NUCLEOTIDE SEQUENCE [LARGE SCALE GENOMIC DNA]</scope>
    <source>
        <strain evidence="8">Tucson 15287-2541.00</strain>
    </source>
</reference>
<dbReference type="STRING" id="7222.B4IXE1"/>
<dbReference type="GO" id="GO:0035214">
    <property type="term" value="P:eye-antennal disc development"/>
    <property type="evidence" value="ECO:0007669"/>
    <property type="project" value="EnsemblMetazoa"/>
</dbReference>
<accession>B4IXE1</accession>
<dbReference type="GO" id="GO:0030307">
    <property type="term" value="P:positive regulation of cell growth"/>
    <property type="evidence" value="ECO:0007669"/>
    <property type="project" value="EnsemblMetazoa"/>
</dbReference>
<evidence type="ECO:0000256" key="1">
    <source>
        <dbReference type="ARBA" id="ARBA00004604"/>
    </source>
</evidence>
<evidence type="ECO:0000313" key="7">
    <source>
        <dbReference type="EMBL" id="EDV96378.1"/>
    </source>
</evidence>
<feature type="compositionally biased region" description="Basic and acidic residues" evidence="6">
    <location>
        <begin position="204"/>
        <end position="213"/>
    </location>
</feature>
<evidence type="ECO:0000256" key="3">
    <source>
        <dbReference type="ARBA" id="ARBA00015520"/>
    </source>
</evidence>
<feature type="region of interest" description="Disordered" evidence="6">
    <location>
        <begin position="113"/>
        <end position="176"/>
    </location>
</feature>
<keyword evidence="4" id="KW-0175">Coiled coil</keyword>
<evidence type="ECO:0000256" key="2">
    <source>
        <dbReference type="ARBA" id="ARBA00007175"/>
    </source>
</evidence>
<dbReference type="GO" id="GO:0045572">
    <property type="term" value="P:positive regulation of imaginal disc growth"/>
    <property type="evidence" value="ECO:0007669"/>
    <property type="project" value="EnsemblMetazoa"/>
</dbReference>
<dbReference type="OrthoDB" id="551633at2759"/>
<comment type="subcellular location">
    <subcellularLocation>
        <location evidence="1">Nucleus</location>
        <location evidence="1">Nucleolus</location>
    </subcellularLocation>
</comment>
<dbReference type="FunCoup" id="B4IXE1">
    <property type="interactions" value="90"/>
</dbReference>
<gene>
    <name evidence="7" type="primary">Dgri\GH15234</name>
    <name evidence="7" type="ORF">Dgri_GH15234</name>
</gene>
<organism evidence="8">
    <name type="scientific">Drosophila grimshawi</name>
    <name type="common">Hawaiian fruit fly</name>
    <name type="synonym">Idiomyia grimshawi</name>
    <dbReference type="NCBI Taxonomy" id="7222"/>
    <lineage>
        <taxon>Eukaryota</taxon>
        <taxon>Metazoa</taxon>
        <taxon>Ecdysozoa</taxon>
        <taxon>Arthropoda</taxon>
        <taxon>Hexapoda</taxon>
        <taxon>Insecta</taxon>
        <taxon>Pterygota</taxon>
        <taxon>Neoptera</taxon>
        <taxon>Endopterygota</taxon>
        <taxon>Diptera</taxon>
        <taxon>Brachycera</taxon>
        <taxon>Muscomorpha</taxon>
        <taxon>Ephydroidea</taxon>
        <taxon>Drosophilidae</taxon>
        <taxon>Drosophila</taxon>
        <taxon>Hawaiian Drosophila</taxon>
    </lineage>
</organism>
<dbReference type="GO" id="GO:0007000">
    <property type="term" value="P:nucleolus organization"/>
    <property type="evidence" value="ECO:0007669"/>
    <property type="project" value="EnsemblMetazoa"/>
</dbReference>
<evidence type="ECO:0000256" key="5">
    <source>
        <dbReference type="ARBA" id="ARBA00023242"/>
    </source>
</evidence>
<dbReference type="PANTHER" id="PTHR14577:SF0">
    <property type="entry name" value="NUCLEOLAR PROTEIN 12"/>
    <property type="match status" value="1"/>
</dbReference>
<dbReference type="HOGENOM" id="CLU_102430_0_0_1"/>
<protein>
    <recommendedName>
        <fullName evidence="3">Nucleolar protein 12</fullName>
    </recommendedName>
</protein>
<feature type="compositionally biased region" description="Basic and acidic residues" evidence="6">
    <location>
        <begin position="65"/>
        <end position="78"/>
    </location>
</feature>
<feature type="region of interest" description="Disordered" evidence="6">
    <location>
        <begin position="196"/>
        <end position="270"/>
    </location>
</feature>
<dbReference type="OMA" id="GMDFDPN"/>
<feature type="compositionally biased region" description="Basic residues" evidence="6">
    <location>
        <begin position="249"/>
        <end position="270"/>
    </location>
</feature>
<dbReference type="GO" id="GO:0043066">
    <property type="term" value="P:negative regulation of apoptotic process"/>
    <property type="evidence" value="ECO:0007669"/>
    <property type="project" value="EnsemblMetazoa"/>
</dbReference>
<dbReference type="Proteomes" id="UP000001070">
    <property type="component" value="Unassembled WGS sequence"/>
</dbReference>
<dbReference type="InterPro" id="IPR019186">
    <property type="entry name" value="Nucleolar_protein_12"/>
</dbReference>
<dbReference type="AlphaFoldDB" id="B4IXE1"/>
<dbReference type="EMBL" id="CH916366">
    <property type="protein sequence ID" value="EDV96378.1"/>
    <property type="molecule type" value="Genomic_DNA"/>
</dbReference>
<dbReference type="PhylomeDB" id="B4IXE1"/>
<feature type="region of interest" description="Disordered" evidence="6">
    <location>
        <begin position="65"/>
        <end position="86"/>
    </location>
</feature>
<dbReference type="PANTHER" id="PTHR14577">
    <property type="entry name" value="NUCLEOLAR PROTEIN 12"/>
    <property type="match status" value="1"/>
</dbReference>
<evidence type="ECO:0000256" key="4">
    <source>
        <dbReference type="ARBA" id="ARBA00023054"/>
    </source>
</evidence>
<dbReference type="eggNOG" id="KOG0601">
    <property type="taxonomic scope" value="Eukaryota"/>
</dbReference>
<sequence>MARKKTKVEVVFDPQKRKEFLTGFRKRKNERRTRAKADLARNLKEERIRIRQEVKDGFKHMKKSFEPLRELTDEDKAVEGGSQQKAYEDDEVQVKIVELTTNDLAAQRNMLGANVAEESEEEDAGEVESEEDDEKQTNRIPGMDFDVNVKRKRKMNAADDDDAATKSKTTKAQAFDGDIKSKKDLDRLMKTKTLKKMKKSKLFKMKERMDNKNNIKKAKRDRNNTIKSVPKHLRKRLKHGAPSDGGQTRYRKGRLMNKKERRKRSGGGGD</sequence>
<evidence type="ECO:0000313" key="8">
    <source>
        <dbReference type="Proteomes" id="UP000001070"/>
    </source>
</evidence>
<keyword evidence="5" id="KW-0539">Nucleus</keyword>